<dbReference type="InterPro" id="IPR036388">
    <property type="entry name" value="WH-like_DNA-bd_sf"/>
</dbReference>
<comment type="catalytic activity">
    <reaction evidence="1 8 9">
        <text>Release of N-terminal amino acids, preferentially methionine, from peptides and arylamides.</text>
        <dbReference type="EC" id="3.4.11.18"/>
    </reaction>
</comment>
<dbReference type="HAMAP" id="MF_01975">
    <property type="entry name" value="MetAP_2_arc"/>
    <property type="match status" value="1"/>
</dbReference>
<dbReference type="SUPFAM" id="SSF46785">
    <property type="entry name" value="Winged helix' DNA-binding domain"/>
    <property type="match status" value="1"/>
</dbReference>
<evidence type="ECO:0000256" key="9">
    <source>
        <dbReference type="RuleBase" id="RU003653"/>
    </source>
</evidence>
<accession>A0A7C4D7I2</accession>
<reference evidence="11" key="1">
    <citation type="journal article" date="2020" name="mSystems">
        <title>Genome- and Community-Level Interaction Insights into Carbon Utilization and Element Cycling Functions of Hydrothermarchaeota in Hydrothermal Sediment.</title>
        <authorList>
            <person name="Zhou Z."/>
            <person name="Liu Y."/>
            <person name="Xu W."/>
            <person name="Pan J."/>
            <person name="Luo Z.H."/>
            <person name="Li M."/>
        </authorList>
    </citation>
    <scope>NUCLEOTIDE SEQUENCE [LARGE SCALE GENOMIC DNA]</scope>
    <source>
        <strain evidence="12">SpSt-622</strain>
        <strain evidence="11">SpSt-642</strain>
    </source>
</reference>
<evidence type="ECO:0000256" key="6">
    <source>
        <dbReference type="ARBA" id="ARBA00022723"/>
    </source>
</evidence>
<feature type="binding site" evidence="8">
    <location>
        <position position="285"/>
    </location>
    <ligand>
        <name>a divalent metal cation</name>
        <dbReference type="ChEBI" id="CHEBI:60240"/>
        <label>2</label>
        <note>catalytic</note>
    </ligand>
</feature>
<feature type="binding site" evidence="8">
    <location>
        <position position="285"/>
    </location>
    <ligand>
        <name>a divalent metal cation</name>
        <dbReference type="ChEBI" id="CHEBI:60240"/>
        <label>1</label>
    </ligand>
</feature>
<dbReference type="GO" id="GO:0004239">
    <property type="term" value="F:initiator methionyl aminopeptidase activity"/>
    <property type="evidence" value="ECO:0007669"/>
    <property type="project" value="UniProtKB-UniRule"/>
</dbReference>
<comment type="cofactor">
    <cofactor evidence="3">
        <name>Fe(2+)</name>
        <dbReference type="ChEBI" id="CHEBI:29033"/>
    </cofactor>
</comment>
<dbReference type="GO" id="GO:0006508">
    <property type="term" value="P:proteolysis"/>
    <property type="evidence" value="ECO:0007669"/>
    <property type="project" value="UniProtKB-KW"/>
</dbReference>
<keyword evidence="4 8" id="KW-0031">Aminopeptidase</keyword>
<feature type="domain" description="Peptidase M24" evidence="10">
    <location>
        <begin position="9"/>
        <end position="202"/>
    </location>
</feature>
<evidence type="ECO:0000259" key="10">
    <source>
        <dbReference type="Pfam" id="PF00557"/>
    </source>
</evidence>
<dbReference type="NCBIfam" id="TIGR00501">
    <property type="entry name" value="met_pdase_II"/>
    <property type="match status" value="1"/>
</dbReference>
<evidence type="ECO:0000313" key="11">
    <source>
        <dbReference type="EMBL" id="HGM58935.1"/>
    </source>
</evidence>
<feature type="binding site" evidence="8">
    <location>
        <position position="66"/>
    </location>
    <ligand>
        <name>substrate</name>
    </ligand>
</feature>
<dbReference type="InterPro" id="IPR028595">
    <property type="entry name" value="MetAP_archaeal"/>
</dbReference>
<feature type="binding site" evidence="8">
    <location>
        <position position="97"/>
    </location>
    <ligand>
        <name>a divalent metal cation</name>
        <dbReference type="ChEBI" id="CHEBI:60240"/>
        <label>2</label>
        <note>catalytic</note>
    </ligand>
</feature>
<dbReference type="PANTHER" id="PTHR45777">
    <property type="entry name" value="METHIONINE AMINOPEPTIDASE 2"/>
    <property type="match status" value="1"/>
</dbReference>
<dbReference type="EMBL" id="DTBJ01000039">
    <property type="protein sequence ID" value="HGM58935.1"/>
    <property type="molecule type" value="Genomic_DNA"/>
</dbReference>
<keyword evidence="6 8" id="KW-0479">Metal-binding</keyword>
<dbReference type="SUPFAM" id="SSF55920">
    <property type="entry name" value="Creatinase/aminopeptidase"/>
    <property type="match status" value="1"/>
</dbReference>
<dbReference type="EC" id="3.4.11.18" evidence="8 9"/>
<feature type="binding site" evidence="8">
    <location>
        <position position="165"/>
    </location>
    <ligand>
        <name>substrate</name>
    </ligand>
</feature>
<comment type="cofactor">
    <cofactor evidence="8">
        <name>Co(2+)</name>
        <dbReference type="ChEBI" id="CHEBI:48828"/>
    </cofactor>
    <cofactor evidence="8">
        <name>Zn(2+)</name>
        <dbReference type="ChEBI" id="CHEBI:29105"/>
    </cofactor>
    <cofactor evidence="8">
        <name>Mn(2+)</name>
        <dbReference type="ChEBI" id="CHEBI:29035"/>
    </cofactor>
    <cofactor evidence="8">
        <name>Fe(2+)</name>
        <dbReference type="ChEBI" id="CHEBI:29033"/>
    </cofactor>
    <text evidence="8">Binds 2 divalent metal cations per subunit. Has a high-affinity and a low affinity metal-binding site. The true nature of the physiological cofactor is under debate. The enzyme is active with cobalt, zinc, manganese or divalent iron ions. Most likely, methionine aminopeptidases function as mononuclear Fe(2+)-metalloproteases under physiological conditions, and the catalytically relevant metal-binding site has been assigned to the histidine-containing high-affinity site.</text>
</comment>
<comment type="similarity">
    <text evidence="8">Belongs to the peptidase M24A family. Methionine aminopeptidase archaeal type 2 subfamily.</text>
</comment>
<dbReference type="InterPro" id="IPR001714">
    <property type="entry name" value="Pept_M24_MAP"/>
</dbReference>
<dbReference type="GO" id="GO:0046872">
    <property type="term" value="F:metal ion binding"/>
    <property type="evidence" value="ECO:0007669"/>
    <property type="project" value="UniProtKB-UniRule"/>
</dbReference>
<feature type="binding site" evidence="8">
    <location>
        <position position="157"/>
    </location>
    <ligand>
        <name>a divalent metal cation</name>
        <dbReference type="ChEBI" id="CHEBI:60240"/>
        <label>2</label>
        <note>catalytic</note>
    </ligand>
</feature>
<evidence type="ECO:0000256" key="2">
    <source>
        <dbReference type="ARBA" id="ARBA00001936"/>
    </source>
</evidence>
<feature type="binding site" evidence="8">
    <location>
        <position position="86"/>
    </location>
    <ligand>
        <name>a divalent metal cation</name>
        <dbReference type="ChEBI" id="CHEBI:60240"/>
        <label>1</label>
    </ligand>
</feature>
<dbReference type="Pfam" id="PF00557">
    <property type="entry name" value="Peptidase_M24"/>
    <property type="match status" value="1"/>
</dbReference>
<dbReference type="Gene3D" id="3.90.230.10">
    <property type="entry name" value="Creatinase/methionine aminopeptidase superfamily"/>
    <property type="match status" value="1"/>
</dbReference>
<dbReference type="EMBL" id="DTAN01000056">
    <property type="protein sequence ID" value="HGU64858.1"/>
    <property type="molecule type" value="Genomic_DNA"/>
</dbReference>
<comment type="caution">
    <text evidence="11">The sequence shown here is derived from an EMBL/GenBank/DDBJ whole genome shotgun (WGS) entry which is preliminary data.</text>
</comment>
<dbReference type="AlphaFoldDB" id="A0A7C4D7I2"/>
<keyword evidence="5 8" id="KW-0645">Protease</keyword>
<evidence type="ECO:0000256" key="8">
    <source>
        <dbReference type="HAMAP-Rule" id="MF_01975"/>
    </source>
</evidence>
<feature type="binding site" evidence="8">
    <location>
        <position position="190"/>
    </location>
    <ligand>
        <name>a divalent metal cation</name>
        <dbReference type="ChEBI" id="CHEBI:60240"/>
        <label>2</label>
        <note>catalytic</note>
    </ligand>
</feature>
<gene>
    <name evidence="8" type="primary">map</name>
    <name evidence="12" type="ORF">ENT92_01400</name>
    <name evidence="11" type="ORF">ENU14_05070</name>
</gene>
<comment type="subunit">
    <text evidence="8">Monomer.</text>
</comment>
<proteinExistence type="inferred from homology"/>
<organism evidence="11">
    <name type="scientific">Staphylothermus marinus</name>
    <dbReference type="NCBI Taxonomy" id="2280"/>
    <lineage>
        <taxon>Archaea</taxon>
        <taxon>Thermoproteota</taxon>
        <taxon>Thermoprotei</taxon>
        <taxon>Desulfurococcales</taxon>
        <taxon>Desulfurococcaceae</taxon>
        <taxon>Staphylothermus</taxon>
    </lineage>
</organism>
<dbReference type="InterPro" id="IPR002468">
    <property type="entry name" value="Pept_M24A_MAP2"/>
</dbReference>
<protein>
    <recommendedName>
        <fullName evidence="8 9">Methionine aminopeptidase</fullName>
        <shortName evidence="8">MAP</shortName>
        <shortName evidence="8">MetAP</shortName>
        <ecNumber evidence="8 9">3.4.11.18</ecNumber>
    </recommendedName>
    <alternativeName>
        <fullName evidence="8">Peptidase M</fullName>
    </alternativeName>
</protein>
<evidence type="ECO:0000256" key="5">
    <source>
        <dbReference type="ARBA" id="ARBA00022670"/>
    </source>
</evidence>
<evidence type="ECO:0000256" key="3">
    <source>
        <dbReference type="ARBA" id="ARBA00001954"/>
    </source>
</evidence>
<dbReference type="PRINTS" id="PR00599">
    <property type="entry name" value="MAPEPTIDASE"/>
</dbReference>
<evidence type="ECO:0000256" key="1">
    <source>
        <dbReference type="ARBA" id="ARBA00000294"/>
    </source>
</evidence>
<comment type="function">
    <text evidence="8 9">Removes the N-terminal methionine from nascent proteins. The N-terminal methionine is often cleaved when the second residue in the primary sequence is small and uncharged (Met-Ala-, Cys, Gly, Pro, Ser, Thr, or Val).</text>
</comment>
<dbReference type="InterPro" id="IPR036005">
    <property type="entry name" value="Creatinase/aminopeptidase-like"/>
</dbReference>
<evidence type="ECO:0000256" key="7">
    <source>
        <dbReference type="ARBA" id="ARBA00022801"/>
    </source>
</evidence>
<sequence length="300" mass="34001">MLSDEEIDKLRKAGWIAKKVLENTVRIVKPGVKIIDLVNYIEKNIEELGGKPAFPVNIGINEIAAHYTPLHGDNSTIPDNSVLKIDIGVHVDGYIADTAITISFNPAYEGLVEAPRRALEKVLNVIKPGIKLNTIGRIIEETINEMGYRVIKNLSGHSIDRYLIHSGRSIPNTYEVFNRDTLVNGVYAIEPFATNGVGFVKDTSLVTIYSLKEYSRKKLGFYEEKLYNTIWFTRKTLPFCERWFIDMYDSVEKIRGILNSLESKGIVRKYPVLVEDRRGVVSQFEHTIVVSNRDIIVTTI</sequence>
<dbReference type="InterPro" id="IPR050247">
    <property type="entry name" value="Met_Aminopeptidase_Type2"/>
</dbReference>
<evidence type="ECO:0000313" key="12">
    <source>
        <dbReference type="EMBL" id="HGU64858.1"/>
    </source>
</evidence>
<dbReference type="PANTHER" id="PTHR45777:SF2">
    <property type="entry name" value="METHIONINE AMINOPEPTIDASE 2"/>
    <property type="match status" value="1"/>
</dbReference>
<dbReference type="Gene3D" id="1.10.10.10">
    <property type="entry name" value="Winged helix-like DNA-binding domain superfamily/Winged helix DNA-binding domain"/>
    <property type="match status" value="1"/>
</dbReference>
<name>A0A7C4D7I2_STAMA</name>
<dbReference type="GO" id="GO:0005737">
    <property type="term" value="C:cytoplasm"/>
    <property type="evidence" value="ECO:0007669"/>
    <property type="project" value="TreeGrafter"/>
</dbReference>
<dbReference type="InterPro" id="IPR000994">
    <property type="entry name" value="Pept_M24"/>
</dbReference>
<comment type="cofactor">
    <cofactor evidence="2">
        <name>Mn(2+)</name>
        <dbReference type="ChEBI" id="CHEBI:29035"/>
    </cofactor>
</comment>
<dbReference type="GO" id="GO:0070006">
    <property type="term" value="F:metalloaminopeptidase activity"/>
    <property type="evidence" value="ECO:0007669"/>
    <property type="project" value="UniProtKB-UniRule"/>
</dbReference>
<dbReference type="InterPro" id="IPR036390">
    <property type="entry name" value="WH_DNA-bd_sf"/>
</dbReference>
<feature type="binding site" evidence="8">
    <location>
        <position position="97"/>
    </location>
    <ligand>
        <name>a divalent metal cation</name>
        <dbReference type="ChEBI" id="CHEBI:60240"/>
        <label>1</label>
    </ligand>
</feature>
<keyword evidence="7 8" id="KW-0378">Hydrolase</keyword>
<evidence type="ECO:0000256" key="4">
    <source>
        <dbReference type="ARBA" id="ARBA00022438"/>
    </source>
</evidence>